<comment type="caution">
    <text evidence="3">The sequence shown here is derived from an EMBL/GenBank/DDBJ whole genome shotgun (WGS) entry which is preliminary data.</text>
</comment>
<evidence type="ECO:0000313" key="3">
    <source>
        <dbReference type="EMBL" id="KAG0462596.1"/>
    </source>
</evidence>
<proteinExistence type="inferred from homology"/>
<dbReference type="SUPFAM" id="SSF81301">
    <property type="entry name" value="Nucleotidyltransferase"/>
    <property type="match status" value="1"/>
</dbReference>
<evidence type="ECO:0000256" key="1">
    <source>
        <dbReference type="ARBA" id="ARBA00010574"/>
    </source>
</evidence>
<dbReference type="InterPro" id="IPR043519">
    <property type="entry name" value="NT_sf"/>
</dbReference>
<dbReference type="Proteomes" id="UP000639772">
    <property type="component" value="Chromosome 11"/>
</dbReference>
<protein>
    <submittedName>
        <fullName evidence="3">Uncharacterized protein</fullName>
    </submittedName>
</protein>
<feature type="region of interest" description="Disordered" evidence="2">
    <location>
        <begin position="19"/>
        <end position="48"/>
    </location>
</feature>
<feature type="compositionally biased region" description="Basic and acidic residues" evidence="2">
    <location>
        <begin position="19"/>
        <end position="42"/>
    </location>
</feature>
<dbReference type="Gene3D" id="3.30.460.10">
    <property type="entry name" value="Beta Polymerase, domain 2"/>
    <property type="match status" value="1"/>
</dbReference>
<dbReference type="PANTHER" id="PTHR21043">
    <property type="entry name" value="IOJAP SUPERFAMILY ORTHOLOG"/>
    <property type="match status" value="1"/>
</dbReference>
<organism evidence="3 4">
    <name type="scientific">Vanilla planifolia</name>
    <name type="common">Vanilla</name>
    <dbReference type="NCBI Taxonomy" id="51239"/>
    <lineage>
        <taxon>Eukaryota</taxon>
        <taxon>Viridiplantae</taxon>
        <taxon>Streptophyta</taxon>
        <taxon>Embryophyta</taxon>
        <taxon>Tracheophyta</taxon>
        <taxon>Spermatophyta</taxon>
        <taxon>Magnoliopsida</taxon>
        <taxon>Liliopsida</taxon>
        <taxon>Asparagales</taxon>
        <taxon>Orchidaceae</taxon>
        <taxon>Vanilloideae</taxon>
        <taxon>Vanilleae</taxon>
        <taxon>Vanilla</taxon>
    </lineage>
</organism>
<dbReference type="InterPro" id="IPR004394">
    <property type="entry name" value="Iojap/RsfS/C7orf30"/>
</dbReference>
<dbReference type="AlphaFoldDB" id="A0A835UKD2"/>
<sequence>MESTRAVVYLIFRRTTRATGDRGGEEDPQRCQSRRCESDKCGESNADGQITWSSPLVKQKQKGVDRMLLPSVEGHGGGKWVVIDSGTVIIHALDEKARAYYNLESLWTNEMIDKETSQDLEKAFVKVRPKNNSKRKPGKITK</sequence>
<dbReference type="Pfam" id="PF02410">
    <property type="entry name" value="RsfS"/>
    <property type="match status" value="1"/>
</dbReference>
<dbReference type="GO" id="GO:0090071">
    <property type="term" value="P:negative regulation of ribosome biogenesis"/>
    <property type="evidence" value="ECO:0007669"/>
    <property type="project" value="TreeGrafter"/>
</dbReference>
<gene>
    <name evidence="3" type="ORF">HPP92_021072</name>
</gene>
<comment type="similarity">
    <text evidence="1">Belongs to the Iojap/RsfS family.</text>
</comment>
<name>A0A835UKD2_VANPL</name>
<dbReference type="PANTHER" id="PTHR21043:SF0">
    <property type="entry name" value="MITOCHONDRIAL ASSEMBLY OF RIBOSOMAL LARGE SUBUNIT PROTEIN 1"/>
    <property type="match status" value="1"/>
</dbReference>
<dbReference type="EMBL" id="JADCNM010000011">
    <property type="protein sequence ID" value="KAG0462596.1"/>
    <property type="molecule type" value="Genomic_DNA"/>
</dbReference>
<dbReference type="OrthoDB" id="21330at2759"/>
<reference evidence="3 4" key="1">
    <citation type="journal article" date="2020" name="Nat. Food">
        <title>A phased Vanilla planifolia genome enables genetic improvement of flavour and production.</title>
        <authorList>
            <person name="Hasing T."/>
            <person name="Tang H."/>
            <person name="Brym M."/>
            <person name="Khazi F."/>
            <person name="Huang T."/>
            <person name="Chambers A.H."/>
        </authorList>
    </citation>
    <scope>NUCLEOTIDE SEQUENCE [LARGE SCALE GENOMIC DNA]</scope>
    <source>
        <tissue evidence="3">Leaf</tissue>
    </source>
</reference>
<evidence type="ECO:0000313" key="4">
    <source>
        <dbReference type="Proteomes" id="UP000639772"/>
    </source>
</evidence>
<evidence type="ECO:0000256" key="2">
    <source>
        <dbReference type="SAM" id="MobiDB-lite"/>
    </source>
</evidence>
<dbReference type="GO" id="GO:0043023">
    <property type="term" value="F:ribosomal large subunit binding"/>
    <property type="evidence" value="ECO:0007669"/>
    <property type="project" value="TreeGrafter"/>
</dbReference>
<accession>A0A835UKD2</accession>
<dbReference type="GO" id="GO:0017148">
    <property type="term" value="P:negative regulation of translation"/>
    <property type="evidence" value="ECO:0007669"/>
    <property type="project" value="TreeGrafter"/>
</dbReference>